<keyword evidence="3" id="KW-0479">Metal-binding</keyword>
<dbReference type="EMBL" id="LCLJ01000001">
    <property type="protein sequence ID" value="KKU15909.1"/>
    <property type="molecule type" value="Genomic_DNA"/>
</dbReference>
<protein>
    <recommendedName>
        <fullName evidence="2">superoxide dismutase</fullName>
        <ecNumber evidence="2">1.15.1.1</ecNumber>
    </recommendedName>
</protein>
<proteinExistence type="inferred from homology"/>
<accession>A0A0G1N5U0</accession>
<dbReference type="Gene3D" id="3.55.40.20">
    <property type="entry name" value="Iron/manganese superoxide dismutase, C-terminal domain"/>
    <property type="match status" value="1"/>
</dbReference>
<dbReference type="InterPro" id="IPR036314">
    <property type="entry name" value="SOD_C_sf"/>
</dbReference>
<dbReference type="SUPFAM" id="SSF54719">
    <property type="entry name" value="Fe,Mn superoxide dismutase (SOD), C-terminal domain"/>
    <property type="match status" value="1"/>
</dbReference>
<dbReference type="GO" id="GO:0046872">
    <property type="term" value="F:metal ion binding"/>
    <property type="evidence" value="ECO:0007669"/>
    <property type="project" value="UniProtKB-KW"/>
</dbReference>
<feature type="domain" description="Manganese/iron superoxide dismutase C-terminal" evidence="5">
    <location>
        <begin position="110"/>
        <end position="208"/>
    </location>
</feature>
<organism evidence="6 7">
    <name type="scientific">Candidatus Jorgensenbacteria bacterium GW2011_GWA2_45_9</name>
    <dbReference type="NCBI Taxonomy" id="1618663"/>
    <lineage>
        <taxon>Bacteria</taxon>
        <taxon>Candidatus Joergenseniibacteriota</taxon>
    </lineage>
</organism>
<dbReference type="InterPro" id="IPR050265">
    <property type="entry name" value="Fe/Mn_Superoxide_Dismutase"/>
</dbReference>
<evidence type="ECO:0000313" key="7">
    <source>
        <dbReference type="Proteomes" id="UP000034727"/>
    </source>
</evidence>
<dbReference type="InterPro" id="IPR036324">
    <property type="entry name" value="Mn/Fe_SOD_N_sf"/>
</dbReference>
<dbReference type="AlphaFoldDB" id="A0A0G1N5U0"/>
<evidence type="ECO:0000259" key="5">
    <source>
        <dbReference type="Pfam" id="PF02777"/>
    </source>
</evidence>
<dbReference type="GO" id="GO:0004784">
    <property type="term" value="F:superoxide dismutase activity"/>
    <property type="evidence" value="ECO:0007669"/>
    <property type="project" value="UniProtKB-EC"/>
</dbReference>
<dbReference type="SUPFAM" id="SSF46609">
    <property type="entry name" value="Fe,Mn superoxide dismutase (SOD), N-terminal domain"/>
    <property type="match status" value="1"/>
</dbReference>
<sequence>MPGFLWRGKKVKNKKYMSNKISKGYEIEPLKLDRDLEGISLKSVREHKKLYDVYVKKTNEIQKKINEADKSAANAVYSEIGELKRQETFAVNGMKLHEAYFPLLGGDGKPKGKILEMIEKDFGSYEAWKEDFTATGMSARGWAVLAYEWKDNRLHNYGMDAQNVGAIWDAEPIIAMDMYEHAFFMDHGTDKKAYVEAFFKTLNWDYVDSFVEKHNLYKRHGGVNQA</sequence>
<comment type="similarity">
    <text evidence="1">Belongs to the iron/manganese superoxide dismutase family.</text>
</comment>
<evidence type="ECO:0000256" key="4">
    <source>
        <dbReference type="ARBA" id="ARBA00023002"/>
    </source>
</evidence>
<dbReference type="PANTHER" id="PTHR11404:SF6">
    <property type="entry name" value="SUPEROXIDE DISMUTASE [MN], MITOCHONDRIAL"/>
    <property type="match status" value="1"/>
</dbReference>
<dbReference type="PANTHER" id="PTHR11404">
    <property type="entry name" value="SUPEROXIDE DISMUTASE 2"/>
    <property type="match status" value="1"/>
</dbReference>
<evidence type="ECO:0000256" key="3">
    <source>
        <dbReference type="ARBA" id="ARBA00022723"/>
    </source>
</evidence>
<comment type="caution">
    <text evidence="6">The sequence shown here is derived from an EMBL/GenBank/DDBJ whole genome shotgun (WGS) entry which is preliminary data.</text>
</comment>
<reference evidence="6 7" key="1">
    <citation type="journal article" date="2015" name="Nature">
        <title>rRNA introns, odd ribosomes, and small enigmatic genomes across a large radiation of phyla.</title>
        <authorList>
            <person name="Brown C.T."/>
            <person name="Hug L.A."/>
            <person name="Thomas B.C."/>
            <person name="Sharon I."/>
            <person name="Castelle C.J."/>
            <person name="Singh A."/>
            <person name="Wilkins M.J."/>
            <person name="Williams K.H."/>
            <person name="Banfield J.F."/>
        </authorList>
    </citation>
    <scope>NUCLEOTIDE SEQUENCE [LARGE SCALE GENOMIC DNA]</scope>
</reference>
<gene>
    <name evidence="6" type="ORF">UX22_C0001G0051</name>
</gene>
<evidence type="ECO:0000256" key="2">
    <source>
        <dbReference type="ARBA" id="ARBA00012682"/>
    </source>
</evidence>
<dbReference type="Pfam" id="PF02777">
    <property type="entry name" value="Sod_Fe_C"/>
    <property type="match status" value="1"/>
</dbReference>
<evidence type="ECO:0000313" key="6">
    <source>
        <dbReference type="EMBL" id="KKU15909.1"/>
    </source>
</evidence>
<dbReference type="EC" id="1.15.1.1" evidence="2"/>
<evidence type="ECO:0000256" key="1">
    <source>
        <dbReference type="ARBA" id="ARBA00008714"/>
    </source>
</evidence>
<dbReference type="InterPro" id="IPR019832">
    <property type="entry name" value="Mn/Fe_SOD_C"/>
</dbReference>
<keyword evidence="4" id="KW-0560">Oxidoreductase</keyword>
<dbReference type="Proteomes" id="UP000034727">
    <property type="component" value="Unassembled WGS sequence"/>
</dbReference>
<name>A0A0G1N5U0_9BACT</name>